<accession>A0ABY5LUI3</accession>
<proteinExistence type="predicted"/>
<dbReference type="Proteomes" id="UP001057561">
    <property type="component" value="Chromosome"/>
</dbReference>
<reference evidence="1" key="1">
    <citation type="submission" date="2022-06" db="EMBL/GenBank/DDBJ databases">
        <title>Nostosin G and Spiroidesin B from the Cyanobacterium Dolichospermum sp. NIES-1697.</title>
        <authorList>
            <person name="Phan C.-S."/>
            <person name="Mehjabin J.J."/>
            <person name="Anas A.R.J."/>
            <person name="Hayasaka M."/>
            <person name="Onoki R."/>
            <person name="Wang J."/>
            <person name="Umezawa T."/>
            <person name="Washio K."/>
            <person name="Morikawa M."/>
            <person name="Okino T."/>
        </authorList>
    </citation>
    <scope>NUCLEOTIDE SEQUENCE</scope>
    <source>
        <strain evidence="1">NIES-1697</strain>
    </source>
</reference>
<evidence type="ECO:0008006" key="3">
    <source>
        <dbReference type="Google" id="ProtNLM"/>
    </source>
</evidence>
<gene>
    <name evidence="1" type="ORF">NG743_23520</name>
</gene>
<evidence type="ECO:0000313" key="2">
    <source>
        <dbReference type="Proteomes" id="UP001057561"/>
    </source>
</evidence>
<sequence>MLCRDSRCHPPAPKWVAKDRILTSRPKHLSVNQFLAVTVTISGDKIAKRTGTMGVF</sequence>
<protein>
    <recommendedName>
        <fullName evidence="3">Transposase</fullName>
    </recommendedName>
</protein>
<keyword evidence="2" id="KW-1185">Reference proteome</keyword>
<name>A0ABY5LUI3_9CYAN</name>
<organism evidence="1 2">
    <name type="scientific">Dolichospermum heterosporum TAC447</name>
    <dbReference type="NCBI Taxonomy" id="747523"/>
    <lineage>
        <taxon>Bacteria</taxon>
        <taxon>Bacillati</taxon>
        <taxon>Cyanobacteriota</taxon>
        <taxon>Cyanophyceae</taxon>
        <taxon>Nostocales</taxon>
        <taxon>Aphanizomenonaceae</taxon>
        <taxon>Dolichospermum</taxon>
        <taxon>Dolichospermum heterosporum</taxon>
    </lineage>
</organism>
<dbReference type="RefSeq" id="WP_257121016.1">
    <property type="nucleotide sequence ID" value="NZ_CP099464.1"/>
</dbReference>
<evidence type="ECO:0000313" key="1">
    <source>
        <dbReference type="EMBL" id="UUO14945.1"/>
    </source>
</evidence>
<dbReference type="EMBL" id="CP099464">
    <property type="protein sequence ID" value="UUO14945.1"/>
    <property type="molecule type" value="Genomic_DNA"/>
</dbReference>